<reference evidence="6 7" key="1">
    <citation type="journal article" date="2020" name="Cell">
        <title>Large-Scale Comparative Analyses of Tick Genomes Elucidate Their Genetic Diversity and Vector Capacities.</title>
        <authorList>
            <consortium name="Tick Genome and Microbiome Consortium (TIGMIC)"/>
            <person name="Jia N."/>
            <person name="Wang J."/>
            <person name="Shi W."/>
            <person name="Du L."/>
            <person name="Sun Y."/>
            <person name="Zhan W."/>
            <person name="Jiang J.F."/>
            <person name="Wang Q."/>
            <person name="Zhang B."/>
            <person name="Ji P."/>
            <person name="Bell-Sakyi L."/>
            <person name="Cui X.M."/>
            <person name="Yuan T.T."/>
            <person name="Jiang B.G."/>
            <person name="Yang W.F."/>
            <person name="Lam T.T."/>
            <person name="Chang Q.C."/>
            <person name="Ding S.J."/>
            <person name="Wang X.J."/>
            <person name="Zhu J.G."/>
            <person name="Ruan X.D."/>
            <person name="Zhao L."/>
            <person name="Wei J.T."/>
            <person name="Ye R.Z."/>
            <person name="Que T.C."/>
            <person name="Du C.H."/>
            <person name="Zhou Y.H."/>
            <person name="Cheng J.X."/>
            <person name="Dai P.F."/>
            <person name="Guo W.B."/>
            <person name="Han X.H."/>
            <person name="Huang E.J."/>
            <person name="Li L.F."/>
            <person name="Wei W."/>
            <person name="Gao Y.C."/>
            <person name="Liu J.Z."/>
            <person name="Shao H.Z."/>
            <person name="Wang X."/>
            <person name="Wang C.C."/>
            <person name="Yang T.C."/>
            <person name="Huo Q.B."/>
            <person name="Li W."/>
            <person name="Chen H.Y."/>
            <person name="Chen S.E."/>
            <person name="Zhou L.G."/>
            <person name="Ni X.B."/>
            <person name="Tian J.H."/>
            <person name="Sheng Y."/>
            <person name="Liu T."/>
            <person name="Pan Y.S."/>
            <person name="Xia L.Y."/>
            <person name="Li J."/>
            <person name="Zhao F."/>
            <person name="Cao W.C."/>
        </authorList>
    </citation>
    <scope>NUCLEOTIDE SEQUENCE [LARGE SCALE GENOMIC DNA]</scope>
    <source>
        <strain evidence="6">HaeL-2018</strain>
    </source>
</reference>
<comment type="caution">
    <text evidence="6">The sequence shown here is derived from an EMBL/GenBank/DDBJ whole genome shotgun (WGS) entry which is preliminary data.</text>
</comment>
<keyword evidence="4" id="KW-0539">Nucleus</keyword>
<feature type="domain" description="BPM/SPOP BACK" evidence="5">
    <location>
        <begin position="31"/>
        <end position="82"/>
    </location>
</feature>
<evidence type="ECO:0000313" key="6">
    <source>
        <dbReference type="EMBL" id="KAH9384558.1"/>
    </source>
</evidence>
<keyword evidence="7" id="KW-1185">Reference proteome</keyword>
<dbReference type="GO" id="GO:0005634">
    <property type="term" value="C:nucleus"/>
    <property type="evidence" value="ECO:0007669"/>
    <property type="project" value="UniProtKB-SubCell"/>
</dbReference>
<protein>
    <recommendedName>
        <fullName evidence="5">BPM/SPOP BACK domain-containing protein</fullName>
    </recommendedName>
</protein>
<dbReference type="PANTHER" id="PTHR24413">
    <property type="entry name" value="SPECKLE-TYPE POZ PROTEIN"/>
    <property type="match status" value="1"/>
</dbReference>
<keyword evidence="3" id="KW-0833">Ubl conjugation pathway</keyword>
<evidence type="ECO:0000256" key="1">
    <source>
        <dbReference type="ARBA" id="ARBA00004123"/>
    </source>
</evidence>
<dbReference type="EMBL" id="JABSTR010002705">
    <property type="protein sequence ID" value="KAH9384558.1"/>
    <property type="molecule type" value="Genomic_DNA"/>
</dbReference>
<dbReference type="Proteomes" id="UP000821853">
    <property type="component" value="Unassembled WGS sequence"/>
</dbReference>
<dbReference type="VEuPathDB" id="VectorBase:HLOH_044824"/>
<proteinExistence type="inferred from homology"/>
<name>A0A9J6H9U4_HAELO</name>
<evidence type="ECO:0000259" key="5">
    <source>
        <dbReference type="Pfam" id="PF24570"/>
    </source>
</evidence>
<dbReference type="InterPro" id="IPR056423">
    <property type="entry name" value="BACK_BPM_SPOP"/>
</dbReference>
<comment type="subcellular location">
    <subcellularLocation>
        <location evidence="1">Nucleus</location>
    </subcellularLocation>
</comment>
<gene>
    <name evidence="6" type="ORF">HPB48_026566</name>
</gene>
<organism evidence="6 7">
    <name type="scientific">Haemaphysalis longicornis</name>
    <name type="common">Bush tick</name>
    <dbReference type="NCBI Taxonomy" id="44386"/>
    <lineage>
        <taxon>Eukaryota</taxon>
        <taxon>Metazoa</taxon>
        <taxon>Ecdysozoa</taxon>
        <taxon>Arthropoda</taxon>
        <taxon>Chelicerata</taxon>
        <taxon>Arachnida</taxon>
        <taxon>Acari</taxon>
        <taxon>Parasitiformes</taxon>
        <taxon>Ixodida</taxon>
        <taxon>Ixodoidea</taxon>
        <taxon>Ixodidae</taxon>
        <taxon>Haemaphysalinae</taxon>
        <taxon>Haemaphysalis</taxon>
    </lineage>
</organism>
<comment type="similarity">
    <text evidence="2">Belongs to the Tdpoz family.</text>
</comment>
<evidence type="ECO:0000256" key="2">
    <source>
        <dbReference type="ARBA" id="ARBA00010846"/>
    </source>
</evidence>
<accession>A0A9J6H9U4</accession>
<evidence type="ECO:0000256" key="4">
    <source>
        <dbReference type="ARBA" id="ARBA00023242"/>
    </source>
</evidence>
<dbReference type="InterPro" id="IPR011333">
    <property type="entry name" value="SKP1/BTB/POZ_sf"/>
</dbReference>
<dbReference type="Gene3D" id="3.30.710.10">
    <property type="entry name" value="Potassium Channel Kv1.1, Chain A"/>
    <property type="match status" value="1"/>
</dbReference>
<dbReference type="AlphaFoldDB" id="A0A9J6H9U4"/>
<evidence type="ECO:0000313" key="7">
    <source>
        <dbReference type="Proteomes" id="UP000821853"/>
    </source>
</evidence>
<dbReference type="Gene3D" id="6.20.250.50">
    <property type="match status" value="1"/>
</dbReference>
<dbReference type="Pfam" id="PF24570">
    <property type="entry name" value="BACK_BPM_SPOP"/>
    <property type="match status" value="1"/>
</dbReference>
<sequence length="105" mass="11469">MDLLVAADKYGLERLKAMCEKAVSSNLCEVNAAEVLVLADMHSAHQLKSLALKYICGHASAVKETAGWQNMIRRHPALALEVSTELLARATFPAPPLPVKRMTNE</sequence>
<dbReference type="OrthoDB" id="6437200at2759"/>
<evidence type="ECO:0000256" key="3">
    <source>
        <dbReference type="ARBA" id="ARBA00022786"/>
    </source>
</evidence>